<dbReference type="PANTHER" id="PTHR30329">
    <property type="entry name" value="STATOR ELEMENT OF FLAGELLAR MOTOR COMPLEX"/>
    <property type="match status" value="1"/>
</dbReference>
<dbReference type="RefSeq" id="WP_263047240.1">
    <property type="nucleotide sequence ID" value="NZ_CP106738.1"/>
</dbReference>
<dbReference type="PANTHER" id="PTHR30329:SF21">
    <property type="entry name" value="LIPOPROTEIN YIAD-RELATED"/>
    <property type="match status" value="1"/>
</dbReference>
<evidence type="ECO:0000256" key="2">
    <source>
        <dbReference type="ARBA" id="ARBA00022692"/>
    </source>
</evidence>
<keyword evidence="3 5" id="KW-0472">Membrane</keyword>
<evidence type="ECO:0000256" key="3">
    <source>
        <dbReference type="ARBA" id="ARBA00023136"/>
    </source>
</evidence>
<keyword evidence="2 5" id="KW-0812">Transmembrane</keyword>
<keyword evidence="5" id="KW-1133">Transmembrane helix</keyword>
<evidence type="ECO:0000256" key="1">
    <source>
        <dbReference type="ARBA" id="ARBA00004370"/>
    </source>
</evidence>
<sequence length="279" mass="30166">MSAQSNARPIIIKRKKIVQGGGHHGGAWKVAYADFVTAMMAFFLLMWLLNATTEKQRKGLADYFSPTIPISRVSGGGDGDFGGQSVFAEDTLPKEGTGASQRKPTDSDRARGDTGVDQTAAEEMQAVKKALDSLLRGTNGESMVSRRLQRHIITRVTDEGLVIELFSVPDAPLFEAGSATPAPILHELVGLLAELGGLVTNALAVEGHMAAPPVVLREKPVWDVTTTRANVTRQLLEAAGMTPLRMKRVTGHADRELATPEPMAMRNNRIEVIFLRSDI</sequence>
<keyword evidence="8" id="KW-1185">Reference proteome</keyword>
<dbReference type="Pfam" id="PF13677">
    <property type="entry name" value="MotB_plug"/>
    <property type="match status" value="1"/>
</dbReference>
<comment type="subcellular location">
    <subcellularLocation>
        <location evidence="1">Membrane</location>
    </subcellularLocation>
</comment>
<dbReference type="Proteomes" id="UP001064087">
    <property type="component" value="Chromosome"/>
</dbReference>
<protein>
    <submittedName>
        <fullName evidence="7">Chemotaxis protein MotB</fullName>
    </submittedName>
</protein>
<accession>A0ABY6DEN3</accession>
<feature type="domain" description="Motility protein B-like N-terminal" evidence="6">
    <location>
        <begin position="14"/>
        <end position="66"/>
    </location>
</feature>
<dbReference type="SUPFAM" id="SSF103088">
    <property type="entry name" value="OmpA-like"/>
    <property type="match status" value="1"/>
</dbReference>
<organism evidence="7 8">
    <name type="scientific">Roseovarius pelagicus</name>
    <dbReference type="NCBI Taxonomy" id="2980108"/>
    <lineage>
        <taxon>Bacteria</taxon>
        <taxon>Pseudomonadati</taxon>
        <taxon>Pseudomonadota</taxon>
        <taxon>Alphaproteobacteria</taxon>
        <taxon>Rhodobacterales</taxon>
        <taxon>Roseobacteraceae</taxon>
        <taxon>Roseovarius</taxon>
    </lineage>
</organism>
<reference evidence="7" key="1">
    <citation type="submission" date="2022-10" db="EMBL/GenBank/DDBJ databases">
        <title>Roseovarius pelagicus sp. nov., isolated from Arctic seawater.</title>
        <authorList>
            <person name="Hong Y.W."/>
            <person name="Hwang C.Y."/>
        </authorList>
    </citation>
    <scope>NUCLEOTIDE SEQUENCE</scope>
    <source>
        <strain evidence="7">HL-MP18</strain>
    </source>
</reference>
<evidence type="ECO:0000256" key="4">
    <source>
        <dbReference type="SAM" id="MobiDB-lite"/>
    </source>
</evidence>
<feature type="transmembrane region" description="Helical" evidence="5">
    <location>
        <begin position="30"/>
        <end position="49"/>
    </location>
</feature>
<feature type="compositionally biased region" description="Basic and acidic residues" evidence="4">
    <location>
        <begin position="103"/>
        <end position="114"/>
    </location>
</feature>
<dbReference type="InterPro" id="IPR025713">
    <property type="entry name" value="MotB-like_N_dom"/>
</dbReference>
<dbReference type="EMBL" id="CP106738">
    <property type="protein sequence ID" value="UXX82265.1"/>
    <property type="molecule type" value="Genomic_DNA"/>
</dbReference>
<dbReference type="InterPro" id="IPR036737">
    <property type="entry name" value="OmpA-like_sf"/>
</dbReference>
<feature type="region of interest" description="Disordered" evidence="4">
    <location>
        <begin position="84"/>
        <end position="117"/>
    </location>
</feature>
<dbReference type="Gene3D" id="3.30.1330.60">
    <property type="entry name" value="OmpA-like domain"/>
    <property type="match status" value="1"/>
</dbReference>
<evidence type="ECO:0000313" key="8">
    <source>
        <dbReference type="Proteomes" id="UP001064087"/>
    </source>
</evidence>
<gene>
    <name evidence="7" type="ORF">N7U68_14295</name>
</gene>
<dbReference type="InterPro" id="IPR050330">
    <property type="entry name" value="Bact_OuterMem_StrucFunc"/>
</dbReference>
<evidence type="ECO:0000313" key="7">
    <source>
        <dbReference type="EMBL" id="UXX82265.1"/>
    </source>
</evidence>
<name>A0ABY6DEN3_9RHOB</name>
<evidence type="ECO:0000259" key="6">
    <source>
        <dbReference type="Pfam" id="PF13677"/>
    </source>
</evidence>
<evidence type="ECO:0000256" key="5">
    <source>
        <dbReference type="SAM" id="Phobius"/>
    </source>
</evidence>
<proteinExistence type="predicted"/>